<keyword evidence="2" id="KW-1185">Reference proteome</keyword>
<sequence>MGGSLFTIDGEDAATQHGKLKSVLSNPRIIASTEACCRNKVETILLRLLAYMSSIGTPFDVQELMLRFMFDLATMSLFDVDP</sequence>
<dbReference type="InterPro" id="IPR036396">
    <property type="entry name" value="Cyt_P450_sf"/>
</dbReference>
<proteinExistence type="predicted"/>
<dbReference type="GO" id="GO:0005506">
    <property type="term" value="F:iron ion binding"/>
    <property type="evidence" value="ECO:0007669"/>
    <property type="project" value="InterPro"/>
</dbReference>
<evidence type="ECO:0000313" key="2">
    <source>
        <dbReference type="Proteomes" id="UP000015106"/>
    </source>
</evidence>
<dbReference type="AlphaFoldDB" id="A0A8R7TBP9"/>
<dbReference type="GO" id="GO:0016705">
    <property type="term" value="F:oxidoreductase activity, acting on paired donors, with incorporation or reduction of molecular oxygen"/>
    <property type="evidence" value="ECO:0007669"/>
    <property type="project" value="InterPro"/>
</dbReference>
<protein>
    <submittedName>
        <fullName evidence="1">Uncharacterized protein</fullName>
    </submittedName>
</protein>
<evidence type="ECO:0000313" key="1">
    <source>
        <dbReference type="EnsemblPlants" id="TuG1812G0200000191.01.T01.cds379680"/>
    </source>
</evidence>
<dbReference type="Gramene" id="TuG1812G0200000191.01.T01">
    <property type="protein sequence ID" value="TuG1812G0200000191.01.T01.cds379680"/>
    <property type="gene ID" value="TuG1812G0200000191.01"/>
</dbReference>
<dbReference type="GO" id="GO:0004497">
    <property type="term" value="F:monooxygenase activity"/>
    <property type="evidence" value="ECO:0007669"/>
    <property type="project" value="InterPro"/>
</dbReference>
<name>A0A8R7TBP9_TRIUA</name>
<organism evidence="1 2">
    <name type="scientific">Triticum urartu</name>
    <name type="common">Red wild einkorn</name>
    <name type="synonym">Crithodium urartu</name>
    <dbReference type="NCBI Taxonomy" id="4572"/>
    <lineage>
        <taxon>Eukaryota</taxon>
        <taxon>Viridiplantae</taxon>
        <taxon>Streptophyta</taxon>
        <taxon>Embryophyta</taxon>
        <taxon>Tracheophyta</taxon>
        <taxon>Spermatophyta</taxon>
        <taxon>Magnoliopsida</taxon>
        <taxon>Liliopsida</taxon>
        <taxon>Poales</taxon>
        <taxon>Poaceae</taxon>
        <taxon>BOP clade</taxon>
        <taxon>Pooideae</taxon>
        <taxon>Triticodae</taxon>
        <taxon>Triticeae</taxon>
        <taxon>Triticinae</taxon>
        <taxon>Triticum</taxon>
    </lineage>
</organism>
<dbReference type="SUPFAM" id="SSF48264">
    <property type="entry name" value="Cytochrome P450"/>
    <property type="match status" value="1"/>
</dbReference>
<accession>A0A8R7TBP9</accession>
<dbReference type="Proteomes" id="UP000015106">
    <property type="component" value="Chromosome 2"/>
</dbReference>
<dbReference type="GO" id="GO:0020037">
    <property type="term" value="F:heme binding"/>
    <property type="evidence" value="ECO:0007669"/>
    <property type="project" value="InterPro"/>
</dbReference>
<reference evidence="1" key="2">
    <citation type="submission" date="2018-03" db="EMBL/GenBank/DDBJ databases">
        <title>The Triticum urartu genome reveals the dynamic nature of wheat genome evolution.</title>
        <authorList>
            <person name="Ling H."/>
            <person name="Ma B."/>
            <person name="Shi X."/>
            <person name="Liu H."/>
            <person name="Dong L."/>
            <person name="Sun H."/>
            <person name="Cao Y."/>
            <person name="Gao Q."/>
            <person name="Zheng S."/>
            <person name="Li Y."/>
            <person name="Yu Y."/>
            <person name="Du H."/>
            <person name="Qi M."/>
            <person name="Li Y."/>
            <person name="Yu H."/>
            <person name="Cui Y."/>
            <person name="Wang N."/>
            <person name="Chen C."/>
            <person name="Wu H."/>
            <person name="Zhao Y."/>
            <person name="Zhang J."/>
            <person name="Li Y."/>
            <person name="Zhou W."/>
            <person name="Zhang B."/>
            <person name="Hu W."/>
            <person name="Eijk M."/>
            <person name="Tang J."/>
            <person name="Witsenboer H."/>
            <person name="Zhao S."/>
            <person name="Li Z."/>
            <person name="Zhang A."/>
            <person name="Wang D."/>
            <person name="Liang C."/>
        </authorList>
    </citation>
    <scope>NUCLEOTIDE SEQUENCE [LARGE SCALE GENOMIC DNA]</scope>
    <source>
        <strain evidence="1">cv. G1812</strain>
    </source>
</reference>
<reference evidence="2" key="1">
    <citation type="journal article" date="2013" name="Nature">
        <title>Draft genome of the wheat A-genome progenitor Triticum urartu.</title>
        <authorList>
            <person name="Ling H.Q."/>
            <person name="Zhao S."/>
            <person name="Liu D."/>
            <person name="Wang J."/>
            <person name="Sun H."/>
            <person name="Zhang C."/>
            <person name="Fan H."/>
            <person name="Li D."/>
            <person name="Dong L."/>
            <person name="Tao Y."/>
            <person name="Gao C."/>
            <person name="Wu H."/>
            <person name="Li Y."/>
            <person name="Cui Y."/>
            <person name="Guo X."/>
            <person name="Zheng S."/>
            <person name="Wang B."/>
            <person name="Yu K."/>
            <person name="Liang Q."/>
            <person name="Yang W."/>
            <person name="Lou X."/>
            <person name="Chen J."/>
            <person name="Feng M."/>
            <person name="Jian J."/>
            <person name="Zhang X."/>
            <person name="Luo G."/>
            <person name="Jiang Y."/>
            <person name="Liu J."/>
            <person name="Wang Z."/>
            <person name="Sha Y."/>
            <person name="Zhang B."/>
            <person name="Wu H."/>
            <person name="Tang D."/>
            <person name="Shen Q."/>
            <person name="Xue P."/>
            <person name="Zou S."/>
            <person name="Wang X."/>
            <person name="Liu X."/>
            <person name="Wang F."/>
            <person name="Yang Y."/>
            <person name="An X."/>
            <person name="Dong Z."/>
            <person name="Zhang K."/>
            <person name="Zhang X."/>
            <person name="Luo M.C."/>
            <person name="Dvorak J."/>
            <person name="Tong Y."/>
            <person name="Wang J."/>
            <person name="Yang H."/>
            <person name="Li Z."/>
            <person name="Wang D."/>
            <person name="Zhang A."/>
            <person name="Wang J."/>
        </authorList>
    </citation>
    <scope>NUCLEOTIDE SEQUENCE</scope>
    <source>
        <strain evidence="2">cv. G1812</strain>
    </source>
</reference>
<dbReference type="EnsemblPlants" id="TuG1812G0200000191.01.T01">
    <property type="protein sequence ID" value="TuG1812G0200000191.01.T01.cds379680"/>
    <property type="gene ID" value="TuG1812G0200000191.01"/>
</dbReference>
<dbReference type="Gene3D" id="1.10.630.10">
    <property type="entry name" value="Cytochrome P450"/>
    <property type="match status" value="1"/>
</dbReference>
<reference evidence="1" key="3">
    <citation type="submission" date="2022-06" db="UniProtKB">
        <authorList>
            <consortium name="EnsemblPlants"/>
        </authorList>
    </citation>
    <scope>IDENTIFICATION</scope>
</reference>